<gene>
    <name evidence="1" type="ORF">M0R45_021564</name>
</gene>
<comment type="caution">
    <text evidence="1">The sequence shown here is derived from an EMBL/GenBank/DDBJ whole genome shotgun (WGS) entry which is preliminary data.</text>
</comment>
<sequence length="161" mass="17882">MAEKDYIALQLHGCTQSTTISSKTISSWSNIPLNCYSVRVDLEKSLVSLISSALEAFHLPGSPLQNPMYLPHTTPPFLKSHGSWFLAIKGTIGIRVASLNLQQPEFNPFCDSKIRLPSIPTPVPVVPKKVVISSDPSRLKNNIYIELSLWQFTSRDSEEEG</sequence>
<dbReference type="Proteomes" id="UP001457282">
    <property type="component" value="Unassembled WGS sequence"/>
</dbReference>
<reference evidence="1 2" key="1">
    <citation type="journal article" date="2023" name="G3 (Bethesda)">
        <title>A chromosome-length genome assembly and annotation of blackberry (Rubus argutus, cv. 'Hillquist').</title>
        <authorList>
            <person name="Bruna T."/>
            <person name="Aryal R."/>
            <person name="Dudchenko O."/>
            <person name="Sargent D.J."/>
            <person name="Mead D."/>
            <person name="Buti M."/>
            <person name="Cavallini A."/>
            <person name="Hytonen T."/>
            <person name="Andres J."/>
            <person name="Pham M."/>
            <person name="Weisz D."/>
            <person name="Mascagni F."/>
            <person name="Usai G."/>
            <person name="Natali L."/>
            <person name="Bassil N."/>
            <person name="Fernandez G.E."/>
            <person name="Lomsadze A."/>
            <person name="Armour M."/>
            <person name="Olukolu B."/>
            <person name="Poorten T."/>
            <person name="Britton C."/>
            <person name="Davik J."/>
            <person name="Ashrafi H."/>
            <person name="Aiden E.L."/>
            <person name="Borodovsky M."/>
            <person name="Worthington M."/>
        </authorList>
    </citation>
    <scope>NUCLEOTIDE SEQUENCE [LARGE SCALE GENOMIC DNA]</scope>
    <source>
        <strain evidence="1">PI 553951</strain>
    </source>
</reference>
<dbReference type="AlphaFoldDB" id="A0AAW1XDG5"/>
<dbReference type="EMBL" id="JBEDUW010000004">
    <property type="protein sequence ID" value="KAK9934419.1"/>
    <property type="molecule type" value="Genomic_DNA"/>
</dbReference>
<protein>
    <submittedName>
        <fullName evidence="1">Uncharacterized protein</fullName>
    </submittedName>
</protein>
<evidence type="ECO:0000313" key="2">
    <source>
        <dbReference type="Proteomes" id="UP001457282"/>
    </source>
</evidence>
<name>A0AAW1XDG5_RUBAR</name>
<accession>A0AAW1XDG5</accession>
<organism evidence="1 2">
    <name type="scientific">Rubus argutus</name>
    <name type="common">Southern blackberry</name>
    <dbReference type="NCBI Taxonomy" id="59490"/>
    <lineage>
        <taxon>Eukaryota</taxon>
        <taxon>Viridiplantae</taxon>
        <taxon>Streptophyta</taxon>
        <taxon>Embryophyta</taxon>
        <taxon>Tracheophyta</taxon>
        <taxon>Spermatophyta</taxon>
        <taxon>Magnoliopsida</taxon>
        <taxon>eudicotyledons</taxon>
        <taxon>Gunneridae</taxon>
        <taxon>Pentapetalae</taxon>
        <taxon>rosids</taxon>
        <taxon>fabids</taxon>
        <taxon>Rosales</taxon>
        <taxon>Rosaceae</taxon>
        <taxon>Rosoideae</taxon>
        <taxon>Rosoideae incertae sedis</taxon>
        <taxon>Rubus</taxon>
    </lineage>
</organism>
<proteinExistence type="predicted"/>
<keyword evidence="2" id="KW-1185">Reference proteome</keyword>
<evidence type="ECO:0000313" key="1">
    <source>
        <dbReference type="EMBL" id="KAK9934419.1"/>
    </source>
</evidence>